<dbReference type="GeneID" id="4156376"/>
<sequence length="19" mass="2017">MSTENPNAGELKPLGVRGF</sequence>
<dbReference type="Proteomes" id="UP000006653">
    <property type="component" value="Segment"/>
</dbReference>
<organism evidence="1 2">
    <name type="scientific">Aeromonas phage 25</name>
    <dbReference type="NCBI Taxonomy" id="2911441"/>
    <lineage>
        <taxon>Viruses</taxon>
        <taxon>Duplodnaviria</taxon>
        <taxon>Heunggongvirae</taxon>
        <taxon>Uroviricota</taxon>
        <taxon>Caudoviricetes</taxon>
        <taxon>Pantevenvirales</taxon>
        <taxon>Straboviridae</taxon>
        <taxon>Tulanevirus</taxon>
        <taxon>Tulanevirus bteighttwo</taxon>
    </lineage>
</organism>
<dbReference type="KEGG" id="vg:4156376"/>
<reference evidence="1 2" key="1">
    <citation type="submission" date="2006-05" db="EMBL/GenBank/DDBJ databases">
        <title>Comlete genome of Aeromonas salmonicida bacteriophage 25.</title>
        <authorList>
            <person name="Petrov V.M."/>
            <person name="Nolan J.M."/>
            <person name="Bertrand C."/>
            <person name="Krisch H.M."/>
            <person name="Karam J.D."/>
        </authorList>
    </citation>
    <scope>NUCLEOTIDE SEQUENCE [LARGE SCALE GENOMIC DNA]</scope>
</reference>
<proteinExistence type="predicted"/>
<keyword evidence="2" id="KW-1185">Reference proteome</keyword>
<dbReference type="RefSeq" id="YP_656450.1">
    <property type="nucleotide sequence ID" value="NC_008208.1"/>
</dbReference>
<accession>Q19CF1</accession>
<evidence type="ECO:0000313" key="1">
    <source>
        <dbReference type="EMBL" id="ABF72774.1"/>
    </source>
</evidence>
<dbReference type="EMBL" id="DQ529280">
    <property type="protein sequence ID" value="ABF72774.1"/>
    <property type="molecule type" value="Genomic_DNA"/>
</dbReference>
<protein>
    <submittedName>
        <fullName evidence="1">Uncharacterized protein</fullName>
    </submittedName>
</protein>
<name>Q19CF1_9CAUD</name>
<evidence type="ECO:0000313" key="2">
    <source>
        <dbReference type="Proteomes" id="UP000006653"/>
    </source>
</evidence>
<gene>
    <name evidence="1" type="ORF">PHG25p216nc</name>
</gene>